<feature type="domain" description="ATP-grasp" evidence="8">
    <location>
        <begin position="126"/>
        <end position="321"/>
    </location>
</feature>
<keyword evidence="5 7" id="KW-0067">ATP-binding</keyword>
<comment type="caution">
    <text evidence="10">The sequence shown here is derived from an EMBL/GenBank/DDBJ whole genome shotgun (WGS) entry which is preliminary data.</text>
</comment>
<evidence type="ECO:0000259" key="8">
    <source>
        <dbReference type="PROSITE" id="PS50975"/>
    </source>
</evidence>
<proteinExistence type="predicted"/>
<dbReference type="InterPro" id="IPR011054">
    <property type="entry name" value="Rudment_hybrid_motif"/>
</dbReference>
<comment type="catalytic activity">
    <reaction evidence="6">
        <text>N(6)-biotinyl-L-lysyl-[protein] + hydrogencarbonate + ATP = N(6)-carboxybiotinyl-L-lysyl-[protein] + ADP + phosphate + H(+)</text>
        <dbReference type="Rhea" id="RHEA:13501"/>
        <dbReference type="Rhea" id="RHEA-COMP:10505"/>
        <dbReference type="Rhea" id="RHEA-COMP:10506"/>
        <dbReference type="ChEBI" id="CHEBI:15378"/>
        <dbReference type="ChEBI" id="CHEBI:17544"/>
        <dbReference type="ChEBI" id="CHEBI:30616"/>
        <dbReference type="ChEBI" id="CHEBI:43474"/>
        <dbReference type="ChEBI" id="CHEBI:83144"/>
        <dbReference type="ChEBI" id="CHEBI:83145"/>
        <dbReference type="ChEBI" id="CHEBI:456216"/>
        <dbReference type="EC" id="6.3.4.14"/>
    </reaction>
</comment>
<keyword evidence="3" id="KW-0436">Ligase</keyword>
<evidence type="ECO:0000313" key="10">
    <source>
        <dbReference type="EMBL" id="GAA3165998.1"/>
    </source>
</evidence>
<dbReference type="PROSITE" id="PS00867">
    <property type="entry name" value="CPSASE_2"/>
    <property type="match status" value="1"/>
</dbReference>
<keyword evidence="11" id="KW-1185">Reference proteome</keyword>
<sequence length="458" mass="48324">MASTVSRIRRLLIANRGEIAARVIRTCARLGIESVLAASDADLDSLPARLADRVVRLGPAPAAQSYLDPDAVVRAARAVRADAIHPGYGFLSENPALARACEAAGIVFVGPSVESLHAVGDKLTARSHAVAAGLPVVPGGEAADVAGARAVAAEVGYPLLVKAVGGGGGRGMKLVRDPADLAHTLDLAVSEAAAAFGDPRVYLERFVASGRHVEVQVLGDGARAVALGDRDCSVQRRYQKLFEEAPAPLLSDRLRAEMADAALRLAAHLGYRGLGTVEMLVDRERDTFYFLEMNARIQVEHPVTELVTGLDLVAEQLAVAEGQPLRIRQEDVVVTGHAVECRINAEDVEHGFRPSPGRIARVVLPAGDGIRVDTHVQGGSVVPPFYDSLLAKLIVHGADRADALARARAALDLLRIEGVTTTAPVHRALLADAEFAAGGVDTTFFERFLAGRLVGADR</sequence>
<dbReference type="PROSITE" id="PS50975">
    <property type="entry name" value="ATP_GRASP"/>
    <property type="match status" value="1"/>
</dbReference>
<feature type="domain" description="Biotin carboxylation" evidence="9">
    <location>
        <begin position="7"/>
        <end position="450"/>
    </location>
</feature>
<dbReference type="InterPro" id="IPR011764">
    <property type="entry name" value="Biotin_carboxylation_dom"/>
</dbReference>
<evidence type="ECO:0000256" key="5">
    <source>
        <dbReference type="ARBA" id="ARBA00022840"/>
    </source>
</evidence>
<evidence type="ECO:0000256" key="3">
    <source>
        <dbReference type="ARBA" id="ARBA00022598"/>
    </source>
</evidence>
<name>A0ABP6P3H9_9ACTN</name>
<dbReference type="EC" id="6.3.4.14" evidence="2"/>
<dbReference type="SUPFAM" id="SSF52440">
    <property type="entry name" value="PreATP-grasp domain"/>
    <property type="match status" value="1"/>
</dbReference>
<evidence type="ECO:0000256" key="6">
    <source>
        <dbReference type="ARBA" id="ARBA00048600"/>
    </source>
</evidence>
<dbReference type="Gene3D" id="3.30.470.20">
    <property type="entry name" value="ATP-grasp fold, B domain"/>
    <property type="match status" value="1"/>
</dbReference>
<dbReference type="Proteomes" id="UP001499924">
    <property type="component" value="Unassembled WGS sequence"/>
</dbReference>
<dbReference type="Pfam" id="PF00289">
    <property type="entry name" value="Biotin_carb_N"/>
    <property type="match status" value="1"/>
</dbReference>
<dbReference type="InterPro" id="IPR016185">
    <property type="entry name" value="PreATP-grasp_dom_sf"/>
</dbReference>
<dbReference type="Pfam" id="PF02786">
    <property type="entry name" value="CPSase_L_D2"/>
    <property type="match status" value="1"/>
</dbReference>
<dbReference type="EMBL" id="BAAAVV010000003">
    <property type="protein sequence ID" value="GAA3165998.1"/>
    <property type="molecule type" value="Genomic_DNA"/>
</dbReference>
<reference evidence="11" key="1">
    <citation type="journal article" date="2019" name="Int. J. Syst. Evol. Microbiol.">
        <title>The Global Catalogue of Microorganisms (GCM) 10K type strain sequencing project: providing services to taxonomists for standard genome sequencing and annotation.</title>
        <authorList>
            <consortium name="The Broad Institute Genomics Platform"/>
            <consortium name="The Broad Institute Genome Sequencing Center for Infectious Disease"/>
            <person name="Wu L."/>
            <person name="Ma J."/>
        </authorList>
    </citation>
    <scope>NUCLEOTIDE SEQUENCE [LARGE SCALE GENOMIC DNA]</scope>
    <source>
        <strain evidence="11">JCM 15614</strain>
    </source>
</reference>
<evidence type="ECO:0000313" key="11">
    <source>
        <dbReference type="Proteomes" id="UP001499924"/>
    </source>
</evidence>
<dbReference type="PANTHER" id="PTHR48095:SF2">
    <property type="entry name" value="BIOTIN CARBOXYLASE, CHLOROPLASTIC"/>
    <property type="match status" value="1"/>
</dbReference>
<evidence type="ECO:0000256" key="2">
    <source>
        <dbReference type="ARBA" id="ARBA00013263"/>
    </source>
</evidence>
<keyword evidence="4 7" id="KW-0547">Nucleotide-binding</keyword>
<comment type="function">
    <text evidence="1">This protein is a component of the acetyl coenzyme A carboxylase complex; first, biotin carboxylase catalyzes the carboxylation of the carrier protein and then the transcarboxylase transfers the carboxyl group to form malonyl-CoA.</text>
</comment>
<accession>A0ABP6P3H9</accession>
<evidence type="ECO:0000259" key="9">
    <source>
        <dbReference type="PROSITE" id="PS50979"/>
    </source>
</evidence>
<protein>
    <recommendedName>
        <fullName evidence="2">biotin carboxylase</fullName>
        <ecNumber evidence="2">6.3.4.14</ecNumber>
    </recommendedName>
</protein>
<evidence type="ECO:0000256" key="4">
    <source>
        <dbReference type="ARBA" id="ARBA00022741"/>
    </source>
</evidence>
<gene>
    <name evidence="10" type="ORF">GCM10010531_18200</name>
</gene>
<dbReference type="InterPro" id="IPR005479">
    <property type="entry name" value="CPAse_ATP-bd"/>
</dbReference>
<dbReference type="Pfam" id="PF02785">
    <property type="entry name" value="Biotin_carb_C"/>
    <property type="match status" value="1"/>
</dbReference>
<dbReference type="SUPFAM" id="SSF51246">
    <property type="entry name" value="Rudiment single hybrid motif"/>
    <property type="match status" value="1"/>
</dbReference>
<dbReference type="InterPro" id="IPR005482">
    <property type="entry name" value="Biotin_COase_C"/>
</dbReference>
<dbReference type="InterPro" id="IPR011761">
    <property type="entry name" value="ATP-grasp"/>
</dbReference>
<dbReference type="SUPFAM" id="SSF56059">
    <property type="entry name" value="Glutathione synthetase ATP-binding domain-like"/>
    <property type="match status" value="1"/>
</dbReference>
<dbReference type="PROSITE" id="PS50979">
    <property type="entry name" value="BC"/>
    <property type="match status" value="1"/>
</dbReference>
<dbReference type="SMART" id="SM00878">
    <property type="entry name" value="Biotin_carb_C"/>
    <property type="match status" value="1"/>
</dbReference>
<dbReference type="InterPro" id="IPR051602">
    <property type="entry name" value="ACC_Biotin_Carboxylase"/>
</dbReference>
<evidence type="ECO:0000256" key="7">
    <source>
        <dbReference type="PROSITE-ProRule" id="PRU00409"/>
    </source>
</evidence>
<organism evidence="10 11">
    <name type="scientific">Blastococcus jejuensis</name>
    <dbReference type="NCBI Taxonomy" id="351224"/>
    <lineage>
        <taxon>Bacteria</taxon>
        <taxon>Bacillati</taxon>
        <taxon>Actinomycetota</taxon>
        <taxon>Actinomycetes</taxon>
        <taxon>Geodermatophilales</taxon>
        <taxon>Geodermatophilaceae</taxon>
        <taxon>Blastococcus</taxon>
    </lineage>
</organism>
<dbReference type="PANTHER" id="PTHR48095">
    <property type="entry name" value="PYRUVATE CARBOXYLASE SUBUNIT A"/>
    <property type="match status" value="1"/>
</dbReference>
<dbReference type="InterPro" id="IPR005481">
    <property type="entry name" value="BC-like_N"/>
</dbReference>
<evidence type="ECO:0000256" key="1">
    <source>
        <dbReference type="ARBA" id="ARBA00003761"/>
    </source>
</evidence>